<organism evidence="1 2">
    <name type="scientific">Chloracidobacterium thermophilum (strain B)</name>
    <dbReference type="NCBI Taxonomy" id="981222"/>
    <lineage>
        <taxon>Bacteria</taxon>
        <taxon>Pseudomonadati</taxon>
        <taxon>Acidobacteriota</taxon>
        <taxon>Terriglobia</taxon>
        <taxon>Terriglobales</taxon>
        <taxon>Acidobacteriaceae</taxon>
        <taxon>Chloracidobacterium</taxon>
    </lineage>
</organism>
<dbReference type="EMBL" id="CP002514">
    <property type="protein sequence ID" value="AEP11760.1"/>
    <property type="molecule type" value="Genomic_DNA"/>
</dbReference>
<dbReference type="Proteomes" id="UP000006791">
    <property type="component" value="Chromosome 1"/>
</dbReference>
<proteinExistence type="predicted"/>
<gene>
    <name evidence="1" type="ordered locus">Cabther_A1004</name>
</gene>
<sequence length="23" mass="2551">MEATQAAEALFVTCFAFLETKTK</sequence>
<name>G2LFW6_CHLTF</name>
<evidence type="ECO:0000313" key="1">
    <source>
        <dbReference type="EMBL" id="AEP11760.1"/>
    </source>
</evidence>
<dbReference type="STRING" id="981222.Cabther_A1004"/>
<protein>
    <submittedName>
        <fullName evidence="1">Uncharacterized protein</fullName>
    </submittedName>
</protein>
<dbReference type="AlphaFoldDB" id="G2LFW6"/>
<evidence type="ECO:0000313" key="2">
    <source>
        <dbReference type="Proteomes" id="UP000006791"/>
    </source>
</evidence>
<keyword evidence="2" id="KW-1185">Reference proteome</keyword>
<dbReference type="KEGG" id="ctm:Cabther_A1004"/>
<dbReference type="HOGENOM" id="CLU_3422800_0_0_0"/>
<accession>G2LFW6</accession>
<reference evidence="1 2" key="1">
    <citation type="journal article" date="2012" name="Environ. Microbiol.">
        <title>Complete genome of Candidatus Chloracidobacterium thermophilum, a chlorophyll-based photoheterotroph belonging to the phylum Acidobacteria.</title>
        <authorList>
            <person name="Garcia Costas A.M."/>
            <person name="Liu Z."/>
            <person name="Tomsho L.P."/>
            <person name="Schuster S.C."/>
            <person name="Ward D.M."/>
            <person name="Bryant D.A."/>
        </authorList>
    </citation>
    <scope>NUCLEOTIDE SEQUENCE [LARGE SCALE GENOMIC DNA]</scope>
    <source>
        <strain evidence="1 2">B</strain>
    </source>
</reference>